<gene>
    <name evidence="3" type="ORF">THASP1DRAFT_14975</name>
</gene>
<comment type="similarity">
    <text evidence="1 2">Belongs to the enoyl-CoA hydratase/isomerase family.</text>
</comment>
<dbReference type="AlphaFoldDB" id="A0A4P9XS31"/>
<dbReference type="OrthoDB" id="2139957at2759"/>
<keyword evidence="4" id="KW-1185">Reference proteome</keyword>
<proteinExistence type="inferred from homology"/>
<dbReference type="PANTHER" id="PTHR11941">
    <property type="entry name" value="ENOYL-COA HYDRATASE-RELATED"/>
    <property type="match status" value="1"/>
</dbReference>
<dbReference type="PANTHER" id="PTHR11941:SF158">
    <property type="entry name" value="ENOYL-COA HYDRATASE (AFU_ORTHOLOGUE AFUA_2G10650)"/>
    <property type="match status" value="1"/>
</dbReference>
<dbReference type="GO" id="GO:0003824">
    <property type="term" value="F:catalytic activity"/>
    <property type="evidence" value="ECO:0007669"/>
    <property type="project" value="InterPro"/>
</dbReference>
<dbReference type="InterPro" id="IPR018376">
    <property type="entry name" value="Enoyl-CoA_hyd/isom_CS"/>
</dbReference>
<dbReference type="GO" id="GO:0006635">
    <property type="term" value="P:fatty acid beta-oxidation"/>
    <property type="evidence" value="ECO:0007669"/>
    <property type="project" value="TreeGrafter"/>
</dbReference>
<dbReference type="Pfam" id="PF00378">
    <property type="entry name" value="ECH_1"/>
    <property type="match status" value="1"/>
</dbReference>
<reference evidence="4" key="1">
    <citation type="journal article" date="2018" name="Nat. Microbiol.">
        <title>Leveraging single-cell genomics to expand the fungal tree of life.</title>
        <authorList>
            <person name="Ahrendt S.R."/>
            <person name="Quandt C.A."/>
            <person name="Ciobanu D."/>
            <person name="Clum A."/>
            <person name="Salamov A."/>
            <person name="Andreopoulos B."/>
            <person name="Cheng J.F."/>
            <person name="Woyke T."/>
            <person name="Pelin A."/>
            <person name="Henrissat B."/>
            <person name="Reynolds N.K."/>
            <person name="Benny G.L."/>
            <person name="Smith M.E."/>
            <person name="James T.Y."/>
            <person name="Grigoriev I.V."/>
        </authorList>
    </citation>
    <scope>NUCLEOTIDE SEQUENCE [LARGE SCALE GENOMIC DNA]</scope>
    <source>
        <strain evidence="4">RSA 1356</strain>
    </source>
</reference>
<evidence type="ECO:0000256" key="2">
    <source>
        <dbReference type="RuleBase" id="RU003707"/>
    </source>
</evidence>
<dbReference type="InterPro" id="IPR001753">
    <property type="entry name" value="Enoyl-CoA_hydra/iso"/>
</dbReference>
<dbReference type="SUPFAM" id="SSF52096">
    <property type="entry name" value="ClpP/crotonase"/>
    <property type="match status" value="1"/>
</dbReference>
<dbReference type="EMBL" id="KZ992559">
    <property type="protein sequence ID" value="RKP08908.1"/>
    <property type="molecule type" value="Genomic_DNA"/>
</dbReference>
<dbReference type="PROSITE" id="PS00166">
    <property type="entry name" value="ENOYL_COA_HYDRATASE"/>
    <property type="match status" value="1"/>
</dbReference>
<name>A0A4P9XS31_9FUNG</name>
<evidence type="ECO:0000313" key="4">
    <source>
        <dbReference type="Proteomes" id="UP000271241"/>
    </source>
</evidence>
<dbReference type="Proteomes" id="UP000271241">
    <property type="component" value="Unassembled WGS sequence"/>
</dbReference>
<accession>A0A4P9XS31</accession>
<protein>
    <submittedName>
        <fullName evidence="3">ClpP/crotonase-like domain-containing protein</fullName>
    </submittedName>
</protein>
<dbReference type="STRING" id="78915.A0A4P9XS31"/>
<sequence>MTQKLTEPLPPTKYCLLQLAAPHTLLITLNRPAQRNALHLPAHHELAAVFDYVEREPELWCSVITGAGEKSFCAGADIKPITGDAAGNTTVPTFRIEDYPVSGFGGLSRRAGSRKPVIAAVQGHAFGGGMEILLACDIVVATERATFAMPEVKRGIVAANGGIARLVRIVGYQRAMSILITGRVLSAREAKEYGFVNELAQNKKEAIKTALAYARLITTASPDAVGCTKLAANWALESSTLEATRRLIESDELRQLSDGENLKEGVRAFKERRHPRWQSSKL</sequence>
<dbReference type="InterPro" id="IPR029045">
    <property type="entry name" value="ClpP/crotonase-like_dom_sf"/>
</dbReference>
<evidence type="ECO:0000256" key="1">
    <source>
        <dbReference type="ARBA" id="ARBA00005254"/>
    </source>
</evidence>
<evidence type="ECO:0000313" key="3">
    <source>
        <dbReference type="EMBL" id="RKP08908.1"/>
    </source>
</evidence>
<organism evidence="3 4">
    <name type="scientific">Thamnocephalis sphaerospora</name>
    <dbReference type="NCBI Taxonomy" id="78915"/>
    <lineage>
        <taxon>Eukaryota</taxon>
        <taxon>Fungi</taxon>
        <taxon>Fungi incertae sedis</taxon>
        <taxon>Zoopagomycota</taxon>
        <taxon>Zoopagomycotina</taxon>
        <taxon>Zoopagomycetes</taxon>
        <taxon>Zoopagales</taxon>
        <taxon>Sigmoideomycetaceae</taxon>
        <taxon>Thamnocephalis</taxon>
    </lineage>
</organism>
<dbReference type="Gene3D" id="3.90.226.10">
    <property type="entry name" value="2-enoyl-CoA Hydratase, Chain A, domain 1"/>
    <property type="match status" value="1"/>
</dbReference>
<dbReference type="CDD" id="cd06558">
    <property type="entry name" value="crotonase-like"/>
    <property type="match status" value="1"/>
</dbReference>
<dbReference type="GO" id="GO:0005739">
    <property type="term" value="C:mitochondrion"/>
    <property type="evidence" value="ECO:0007669"/>
    <property type="project" value="TreeGrafter"/>
</dbReference>